<dbReference type="AlphaFoldDB" id="A0A9J6B7P0"/>
<name>A0A9J6B7P0_SOLCO</name>
<dbReference type="Proteomes" id="UP000824120">
    <property type="component" value="Chromosome 1"/>
</dbReference>
<evidence type="ECO:0000313" key="2">
    <source>
        <dbReference type="Proteomes" id="UP000824120"/>
    </source>
</evidence>
<comment type="caution">
    <text evidence="1">The sequence shown here is derived from an EMBL/GenBank/DDBJ whole genome shotgun (WGS) entry which is preliminary data.</text>
</comment>
<organism evidence="1 2">
    <name type="scientific">Solanum commersonii</name>
    <name type="common">Commerson's wild potato</name>
    <name type="synonym">Commerson's nightshade</name>
    <dbReference type="NCBI Taxonomy" id="4109"/>
    <lineage>
        <taxon>Eukaryota</taxon>
        <taxon>Viridiplantae</taxon>
        <taxon>Streptophyta</taxon>
        <taxon>Embryophyta</taxon>
        <taxon>Tracheophyta</taxon>
        <taxon>Spermatophyta</taxon>
        <taxon>Magnoliopsida</taxon>
        <taxon>eudicotyledons</taxon>
        <taxon>Gunneridae</taxon>
        <taxon>Pentapetalae</taxon>
        <taxon>asterids</taxon>
        <taxon>lamiids</taxon>
        <taxon>Solanales</taxon>
        <taxon>Solanaceae</taxon>
        <taxon>Solanoideae</taxon>
        <taxon>Solaneae</taxon>
        <taxon>Solanum</taxon>
    </lineage>
</organism>
<proteinExistence type="predicted"/>
<reference evidence="1 2" key="1">
    <citation type="submission" date="2020-09" db="EMBL/GenBank/DDBJ databases">
        <title>De no assembly of potato wild relative species, Solanum commersonii.</title>
        <authorList>
            <person name="Cho K."/>
        </authorList>
    </citation>
    <scope>NUCLEOTIDE SEQUENCE [LARGE SCALE GENOMIC DNA]</scope>
    <source>
        <strain evidence="1">LZ3.2</strain>
        <tissue evidence="1">Leaf</tissue>
    </source>
</reference>
<dbReference type="EMBL" id="JACXVP010000001">
    <property type="protein sequence ID" value="KAG5632611.1"/>
    <property type="molecule type" value="Genomic_DNA"/>
</dbReference>
<evidence type="ECO:0000313" key="1">
    <source>
        <dbReference type="EMBL" id="KAG5632611.1"/>
    </source>
</evidence>
<sequence length="73" mass="8577">MLEQLRVENVKRLLKSFHSLGKPYTRKREILSLRSLNTATVEDFPLTIPQPSRNYASNTHFEDFDLEVEDDIL</sequence>
<keyword evidence="2" id="KW-1185">Reference proteome</keyword>
<gene>
    <name evidence="1" type="ORF">H5410_004328</name>
</gene>
<accession>A0A9J6B7P0</accession>
<protein>
    <submittedName>
        <fullName evidence="1">Uncharacterized protein</fullName>
    </submittedName>
</protein>